<dbReference type="GO" id="GO:0022857">
    <property type="term" value="F:transmembrane transporter activity"/>
    <property type="evidence" value="ECO:0007669"/>
    <property type="project" value="InterPro"/>
</dbReference>
<dbReference type="InterPro" id="IPR036259">
    <property type="entry name" value="MFS_trans_sf"/>
</dbReference>
<gene>
    <name evidence="5" type="primary">SLC17A5_5</name>
    <name evidence="5" type="ORF">GWK47_019287</name>
</gene>
<evidence type="ECO:0000256" key="4">
    <source>
        <dbReference type="ARBA" id="ARBA00023136"/>
    </source>
</evidence>
<keyword evidence="2" id="KW-0812">Transmembrane</keyword>
<dbReference type="OrthoDB" id="2985014at2759"/>
<dbReference type="GO" id="GO:0006820">
    <property type="term" value="P:monoatomic anion transport"/>
    <property type="evidence" value="ECO:0007669"/>
    <property type="project" value="TreeGrafter"/>
</dbReference>
<protein>
    <submittedName>
        <fullName evidence="5">Sialin</fullName>
    </submittedName>
</protein>
<dbReference type="InterPro" id="IPR050382">
    <property type="entry name" value="MFS_Na/Anion_cotransporter"/>
</dbReference>
<keyword evidence="6" id="KW-1185">Reference proteome</keyword>
<comment type="subcellular location">
    <subcellularLocation>
        <location evidence="1">Membrane</location>
        <topology evidence="1">Multi-pass membrane protein</topology>
    </subcellularLocation>
</comment>
<organism evidence="5 6">
    <name type="scientific">Chionoecetes opilio</name>
    <name type="common">Atlantic snow crab</name>
    <name type="synonym">Cancer opilio</name>
    <dbReference type="NCBI Taxonomy" id="41210"/>
    <lineage>
        <taxon>Eukaryota</taxon>
        <taxon>Metazoa</taxon>
        <taxon>Ecdysozoa</taxon>
        <taxon>Arthropoda</taxon>
        <taxon>Crustacea</taxon>
        <taxon>Multicrustacea</taxon>
        <taxon>Malacostraca</taxon>
        <taxon>Eumalacostraca</taxon>
        <taxon>Eucarida</taxon>
        <taxon>Decapoda</taxon>
        <taxon>Pleocyemata</taxon>
        <taxon>Brachyura</taxon>
        <taxon>Eubrachyura</taxon>
        <taxon>Majoidea</taxon>
        <taxon>Majidae</taxon>
        <taxon>Chionoecetes</taxon>
    </lineage>
</organism>
<reference evidence="5" key="1">
    <citation type="submission" date="2020-07" db="EMBL/GenBank/DDBJ databases">
        <title>The High-quality genome of the commercially important snow crab, Chionoecetes opilio.</title>
        <authorList>
            <person name="Jeong J.-H."/>
            <person name="Ryu S."/>
        </authorList>
    </citation>
    <scope>NUCLEOTIDE SEQUENCE</scope>
    <source>
        <strain evidence="5">MADBK_172401_WGS</strain>
        <tissue evidence="5">Digestive gland</tissue>
    </source>
</reference>
<dbReference type="PANTHER" id="PTHR11662:SF399">
    <property type="entry name" value="FI19708P1-RELATED"/>
    <property type="match status" value="1"/>
</dbReference>
<name>A0A8J4XQK5_CHIOP</name>
<evidence type="ECO:0000256" key="2">
    <source>
        <dbReference type="ARBA" id="ARBA00022692"/>
    </source>
</evidence>
<sequence length="146" mass="15855">MAFLGMVFNYMLRVNINLTVVAMVKVDANSSQANSSAQEVCGFTDDSDHENDEEGEFEWDEFTQSVITASFFWGYIWTQVPGGRIAEVFGARRVFGGALTAAGLITLAMPLSARHNAVPLIVTRVLLGIAEVRGTQGTDILSLHSP</sequence>
<keyword evidence="3" id="KW-1133">Transmembrane helix</keyword>
<proteinExistence type="predicted"/>
<accession>A0A8J4XQK5</accession>
<dbReference type="Pfam" id="PF07690">
    <property type="entry name" value="MFS_1"/>
    <property type="match status" value="1"/>
</dbReference>
<dbReference type="PANTHER" id="PTHR11662">
    <property type="entry name" value="SOLUTE CARRIER FAMILY 17"/>
    <property type="match status" value="1"/>
</dbReference>
<dbReference type="EMBL" id="JACEEZ010022748">
    <property type="protein sequence ID" value="KAG0712043.1"/>
    <property type="molecule type" value="Genomic_DNA"/>
</dbReference>
<evidence type="ECO:0000313" key="6">
    <source>
        <dbReference type="Proteomes" id="UP000770661"/>
    </source>
</evidence>
<dbReference type="Proteomes" id="UP000770661">
    <property type="component" value="Unassembled WGS sequence"/>
</dbReference>
<evidence type="ECO:0000256" key="3">
    <source>
        <dbReference type="ARBA" id="ARBA00022989"/>
    </source>
</evidence>
<comment type="caution">
    <text evidence="5">The sequence shown here is derived from an EMBL/GenBank/DDBJ whole genome shotgun (WGS) entry which is preliminary data.</text>
</comment>
<dbReference type="InterPro" id="IPR011701">
    <property type="entry name" value="MFS"/>
</dbReference>
<dbReference type="Gene3D" id="1.20.1250.20">
    <property type="entry name" value="MFS general substrate transporter like domains"/>
    <property type="match status" value="1"/>
</dbReference>
<dbReference type="GO" id="GO:0016020">
    <property type="term" value="C:membrane"/>
    <property type="evidence" value="ECO:0007669"/>
    <property type="project" value="UniProtKB-SubCell"/>
</dbReference>
<evidence type="ECO:0000313" key="5">
    <source>
        <dbReference type="EMBL" id="KAG0712043.1"/>
    </source>
</evidence>
<evidence type="ECO:0000256" key="1">
    <source>
        <dbReference type="ARBA" id="ARBA00004141"/>
    </source>
</evidence>
<dbReference type="AlphaFoldDB" id="A0A8J4XQK5"/>
<dbReference type="SUPFAM" id="SSF103473">
    <property type="entry name" value="MFS general substrate transporter"/>
    <property type="match status" value="1"/>
</dbReference>
<keyword evidence="4" id="KW-0472">Membrane</keyword>